<dbReference type="GO" id="GO:0032259">
    <property type="term" value="P:methylation"/>
    <property type="evidence" value="ECO:0007669"/>
    <property type="project" value="UniProtKB-KW"/>
</dbReference>
<evidence type="ECO:0000313" key="2">
    <source>
        <dbReference type="EMBL" id="MBC8361918.1"/>
    </source>
</evidence>
<reference evidence="2 3" key="1">
    <citation type="submission" date="2020-08" db="EMBL/GenBank/DDBJ databases">
        <title>Bridging the membrane lipid divide: bacteria of the FCB group superphylum have the potential to synthesize archaeal ether lipids.</title>
        <authorList>
            <person name="Villanueva L."/>
            <person name="Von Meijenfeldt F.A.B."/>
            <person name="Westbye A.B."/>
            <person name="Yadav S."/>
            <person name="Hopmans E.C."/>
            <person name="Dutilh B.E."/>
            <person name="Sinninghe Damste J.S."/>
        </authorList>
    </citation>
    <scope>NUCLEOTIDE SEQUENCE [LARGE SCALE GENOMIC DNA]</scope>
    <source>
        <strain evidence="2">NIOZ-UU30</strain>
    </source>
</reference>
<comment type="caution">
    <text evidence="2">The sequence shown here is derived from an EMBL/GenBank/DDBJ whole genome shotgun (WGS) entry which is preliminary data.</text>
</comment>
<evidence type="ECO:0000259" key="1">
    <source>
        <dbReference type="Pfam" id="PF07669"/>
    </source>
</evidence>
<dbReference type="GO" id="GO:0003676">
    <property type="term" value="F:nucleic acid binding"/>
    <property type="evidence" value="ECO:0007669"/>
    <property type="project" value="InterPro"/>
</dbReference>
<organism evidence="2 3">
    <name type="scientific">Candidatus Desulfatibia profunda</name>
    <dbReference type="NCBI Taxonomy" id="2841695"/>
    <lineage>
        <taxon>Bacteria</taxon>
        <taxon>Pseudomonadati</taxon>
        <taxon>Thermodesulfobacteriota</taxon>
        <taxon>Desulfobacteria</taxon>
        <taxon>Desulfobacterales</taxon>
        <taxon>Desulfobacterales incertae sedis</taxon>
        <taxon>Candidatus Desulfatibia</taxon>
    </lineage>
</organism>
<dbReference type="GO" id="GO:0009007">
    <property type="term" value="F:site-specific DNA-methyltransferase (adenine-specific) activity"/>
    <property type="evidence" value="ECO:0007669"/>
    <property type="project" value="UniProtKB-EC"/>
</dbReference>
<name>A0A8J6NWH2_9BACT</name>
<dbReference type="Proteomes" id="UP000603434">
    <property type="component" value="Unassembled WGS sequence"/>
</dbReference>
<keyword evidence="2" id="KW-0808">Transferase</keyword>
<protein>
    <submittedName>
        <fullName evidence="2">N-6 DNA methylase</fullName>
    </submittedName>
</protein>
<feature type="domain" description="Type II methyltransferase M.TaqI-like" evidence="1">
    <location>
        <begin position="17"/>
        <end position="96"/>
    </location>
</feature>
<dbReference type="Pfam" id="PF07669">
    <property type="entry name" value="Eco57I"/>
    <property type="match status" value="1"/>
</dbReference>
<accession>A0A8J6NWH2</accession>
<dbReference type="InterPro" id="IPR029063">
    <property type="entry name" value="SAM-dependent_MTases_sf"/>
</dbReference>
<dbReference type="InterPro" id="IPR002052">
    <property type="entry name" value="DNA_methylase_N6_adenine_CS"/>
</dbReference>
<dbReference type="AlphaFoldDB" id="A0A8J6NWH2"/>
<dbReference type="EMBL" id="JACNJH010000159">
    <property type="protein sequence ID" value="MBC8361918.1"/>
    <property type="molecule type" value="Genomic_DNA"/>
</dbReference>
<keyword evidence="2" id="KW-0489">Methyltransferase</keyword>
<dbReference type="Gene3D" id="3.40.50.150">
    <property type="entry name" value="Vaccinia Virus protein VP39"/>
    <property type="match status" value="1"/>
</dbReference>
<dbReference type="PROSITE" id="PS00092">
    <property type="entry name" value="N6_MTASE"/>
    <property type="match status" value="1"/>
</dbReference>
<proteinExistence type="predicted"/>
<dbReference type="SUPFAM" id="SSF53335">
    <property type="entry name" value="S-adenosyl-L-methionine-dependent methyltransferases"/>
    <property type="match status" value="1"/>
</dbReference>
<dbReference type="GO" id="GO:0006304">
    <property type="term" value="P:DNA modification"/>
    <property type="evidence" value="ECO:0007669"/>
    <property type="project" value="InterPro"/>
</dbReference>
<sequence length="123" mass="13725">MLCLSQHIDIIDIYTNGKECTDVVVGNPPWGAPGKKADTKAKARQKILLDWCKSNNKPIGDKEPSQAFLWRALDFMRKNGKAGMLVSAGVLFKHSTTTHLKKQSKHSVNGKENLMKLFLNSMN</sequence>
<gene>
    <name evidence="2" type="ORF">H8E23_11015</name>
</gene>
<evidence type="ECO:0000313" key="3">
    <source>
        <dbReference type="Proteomes" id="UP000603434"/>
    </source>
</evidence>
<dbReference type="InterPro" id="IPR011639">
    <property type="entry name" value="MethylTrfase_TaqI-like_dom"/>
</dbReference>